<dbReference type="NCBIfam" id="TIGR00921">
    <property type="entry name" value="2A067"/>
    <property type="match status" value="1"/>
</dbReference>
<dbReference type="GeneID" id="7270607"/>
<feature type="transmembrane region" description="Helical" evidence="6">
    <location>
        <begin position="579"/>
        <end position="595"/>
    </location>
</feature>
<dbReference type="KEGG" id="mpl:Mpal_0222"/>
<dbReference type="Pfam" id="PF03176">
    <property type="entry name" value="MMPL"/>
    <property type="match status" value="2"/>
</dbReference>
<proteinExistence type="predicted"/>
<feature type="transmembrane region" description="Helical" evidence="6">
    <location>
        <begin position="383"/>
        <end position="404"/>
    </location>
</feature>
<evidence type="ECO:0000256" key="2">
    <source>
        <dbReference type="ARBA" id="ARBA00022475"/>
    </source>
</evidence>
<evidence type="ECO:0000256" key="3">
    <source>
        <dbReference type="ARBA" id="ARBA00022692"/>
    </source>
</evidence>
<reference evidence="8 9" key="1">
    <citation type="journal article" date="2015" name="Genome Announc.">
        <title>Complete Genome Sequence of Methanosphaerula palustris E1-9CT, a Hydrogenotrophic Methanogen Isolated from a Minerotrophic Fen Peatland.</title>
        <authorList>
            <person name="Cadillo-Quiroz H."/>
            <person name="Browne P."/>
            <person name="Kyrpides N."/>
            <person name="Woyke T."/>
            <person name="Goodwin L."/>
            <person name="Detter C."/>
            <person name="Yavitt J.B."/>
            <person name="Zinder S.H."/>
        </authorList>
    </citation>
    <scope>NUCLEOTIDE SEQUENCE [LARGE SCALE GENOMIC DNA]</scope>
    <source>
        <strain evidence="9">ATCC BAA-1556 / DSM 19958 / E1-9c</strain>
    </source>
</reference>
<feature type="transmembrane region" description="Helical" evidence="6">
    <location>
        <begin position="604"/>
        <end position="623"/>
    </location>
</feature>
<comment type="subcellular location">
    <subcellularLocation>
        <location evidence="1">Cell membrane</location>
        <topology evidence="1">Multi-pass membrane protein</topology>
    </subcellularLocation>
</comment>
<feature type="transmembrane region" description="Helical" evidence="6">
    <location>
        <begin position="329"/>
        <end position="354"/>
    </location>
</feature>
<feature type="transmembrane region" description="Helical" evidence="6">
    <location>
        <begin position="20"/>
        <end position="39"/>
    </location>
</feature>
<dbReference type="InterPro" id="IPR000731">
    <property type="entry name" value="SSD"/>
</dbReference>
<evidence type="ECO:0000313" key="9">
    <source>
        <dbReference type="Proteomes" id="UP000002457"/>
    </source>
</evidence>
<keyword evidence="3 6" id="KW-0812">Transmembrane</keyword>
<dbReference type="STRING" id="521011.Mpal_0222"/>
<keyword evidence="4 6" id="KW-1133">Transmembrane helix</keyword>
<dbReference type="RefSeq" id="WP_012616927.1">
    <property type="nucleotide sequence ID" value="NC_011832.1"/>
</dbReference>
<keyword evidence="9" id="KW-1185">Reference proteome</keyword>
<dbReference type="EMBL" id="CP001338">
    <property type="protein sequence ID" value="ACL15608.1"/>
    <property type="molecule type" value="Genomic_DNA"/>
</dbReference>
<keyword evidence="2" id="KW-1003">Cell membrane</keyword>
<feature type="transmembrane region" description="Helical" evidence="6">
    <location>
        <begin position="701"/>
        <end position="726"/>
    </location>
</feature>
<dbReference type="PANTHER" id="PTHR33406:SF13">
    <property type="entry name" value="MEMBRANE PROTEIN YDFJ"/>
    <property type="match status" value="1"/>
</dbReference>
<evidence type="ECO:0000256" key="6">
    <source>
        <dbReference type="SAM" id="Phobius"/>
    </source>
</evidence>
<dbReference type="AlphaFoldDB" id="B8GJ35"/>
<gene>
    <name evidence="8" type="ordered locus">Mpal_0222</name>
</gene>
<dbReference type="eggNOG" id="arCOG02174">
    <property type="taxonomic scope" value="Archaea"/>
</dbReference>
<feature type="transmembrane region" description="Helical" evidence="6">
    <location>
        <begin position="303"/>
        <end position="323"/>
    </location>
</feature>
<dbReference type="InterPro" id="IPR050545">
    <property type="entry name" value="Mycobact_MmpL"/>
</dbReference>
<dbReference type="PANTHER" id="PTHR33406">
    <property type="entry name" value="MEMBRANE PROTEIN MJ1562-RELATED"/>
    <property type="match status" value="1"/>
</dbReference>
<dbReference type="HOGENOM" id="CLU_008861_2_0_2"/>
<feature type="domain" description="SSD" evidence="7">
    <location>
        <begin position="234"/>
        <end position="354"/>
    </location>
</feature>
<dbReference type="InterPro" id="IPR004869">
    <property type="entry name" value="MMPL_dom"/>
</dbReference>
<dbReference type="GO" id="GO:0005886">
    <property type="term" value="C:plasma membrane"/>
    <property type="evidence" value="ECO:0007669"/>
    <property type="project" value="UniProtKB-SubCell"/>
</dbReference>
<organism evidence="8 9">
    <name type="scientific">Methanosphaerula palustris (strain ATCC BAA-1556 / DSM 19958 / E1-9c)</name>
    <dbReference type="NCBI Taxonomy" id="521011"/>
    <lineage>
        <taxon>Archaea</taxon>
        <taxon>Methanobacteriati</taxon>
        <taxon>Methanobacteriota</taxon>
        <taxon>Stenosarchaea group</taxon>
        <taxon>Methanomicrobia</taxon>
        <taxon>Methanomicrobiales</taxon>
        <taxon>Methanoregulaceae</taxon>
        <taxon>Methanosphaerula</taxon>
    </lineage>
</organism>
<dbReference type="Proteomes" id="UP000002457">
    <property type="component" value="Chromosome"/>
</dbReference>
<protein>
    <submittedName>
        <fullName evidence="8">Efflux transporter, hydrophobe/amphiphile efflux-3 (HAE3) family</fullName>
    </submittedName>
</protein>
<evidence type="ECO:0000259" key="7">
    <source>
        <dbReference type="PROSITE" id="PS50156"/>
    </source>
</evidence>
<feature type="transmembrane region" description="Helical" evidence="6">
    <location>
        <begin position="629"/>
        <end position="652"/>
    </location>
</feature>
<dbReference type="SUPFAM" id="SSF82866">
    <property type="entry name" value="Multidrug efflux transporter AcrB transmembrane domain"/>
    <property type="match status" value="2"/>
</dbReference>
<accession>B8GJ35</accession>
<feature type="transmembrane region" description="Helical" evidence="6">
    <location>
        <begin position="204"/>
        <end position="225"/>
    </location>
</feature>
<keyword evidence="5 6" id="KW-0472">Membrane</keyword>
<feature type="domain" description="SSD" evidence="7">
    <location>
        <begin position="618"/>
        <end position="726"/>
    </location>
</feature>
<feature type="transmembrane region" description="Helical" evidence="6">
    <location>
        <begin position="231"/>
        <end position="252"/>
    </location>
</feature>
<evidence type="ECO:0000256" key="5">
    <source>
        <dbReference type="ARBA" id="ARBA00023136"/>
    </source>
</evidence>
<sequence>MRSVFEPIGHLISRHPGAVAVGFLCLLLITLYGTTMITMNTGSSTYMDKSTEAGILFDTYTRTFDSNAVVLLVESSDVLSPDIVRYMDQVETALREQQYIGQVSSVSDLMRQMNQGNLPTSEGEILAIEQNVPASVLSQYVPSKDTTMVKISLQQGISDDRSTSVLGNIQSVISSVEKPPGVTISMTGNAAFNKQMQSEIGKSTAVLVAAAMLLMVLTLGLLFSYVSQRFLPVLVVAFGLIMTFGTMGLAGIQMNLAVVGAFPIIIGLGIDYAIQFHARFDEEAGQSSREEAAFTTITKTGPAVLYAMLATSLGFAALSISPVPMVRSFGFVAILGVMFCYLSSLICVPMIALLTKYTPKRSHQPSAGAGGYSRFLASMAVKIAHNPVPVILIAALVAFAGVQLDSSIPIDTNQNTFVPGDMPARLSLNKVTSMIGSTDPLPLYVSGVGLNDPEVLKWMDTFESTEMTKHSEMLGVTSIASVIKEYNGGVLPTTSAGVDAVMARIPSSVKDQYLDGTSAALITFSTVQMEMPEKNSLKEQILSEITFSEPPVGIQVKPTGNFDLFTSLINDIASGKDRMTGLGFGLILAFLLLVYRKLDAATPLIPIIFIVGWNPVAMTILGLDYTPITAVLGSMTIGVAAEYTILIMERYLEEREKTGDVYDAIQQSVQKIGTAITVSGLATFFGFSALILSSFPVISNFGISTIVAVLFSLIGAIVVMPAGLSLMDTLERYVQRHRAGAAHPTA</sequence>
<name>B8GJ35_METPE</name>
<dbReference type="Gene3D" id="1.20.1640.10">
    <property type="entry name" value="Multidrug efflux transporter AcrB transmembrane domain"/>
    <property type="match status" value="2"/>
</dbReference>
<dbReference type="OrthoDB" id="42357at2157"/>
<dbReference type="PROSITE" id="PS50156">
    <property type="entry name" value="SSD"/>
    <property type="match status" value="2"/>
</dbReference>
<evidence type="ECO:0000256" key="4">
    <source>
        <dbReference type="ARBA" id="ARBA00022989"/>
    </source>
</evidence>
<evidence type="ECO:0000313" key="8">
    <source>
        <dbReference type="EMBL" id="ACL15608.1"/>
    </source>
</evidence>
<feature type="transmembrane region" description="Helical" evidence="6">
    <location>
        <begin position="672"/>
        <end position="695"/>
    </location>
</feature>
<evidence type="ECO:0000256" key="1">
    <source>
        <dbReference type="ARBA" id="ARBA00004651"/>
    </source>
</evidence>